<evidence type="ECO:0000256" key="3">
    <source>
        <dbReference type="ARBA" id="ARBA00022679"/>
    </source>
</evidence>
<dbReference type="SUPFAM" id="SSF51161">
    <property type="entry name" value="Trimeric LpxA-like enzymes"/>
    <property type="match status" value="1"/>
</dbReference>
<comment type="catalytic activity">
    <reaction evidence="5">
        <text>L-serine + acetyl-CoA = O-acetyl-L-serine + CoA</text>
        <dbReference type="Rhea" id="RHEA:24560"/>
        <dbReference type="ChEBI" id="CHEBI:33384"/>
        <dbReference type="ChEBI" id="CHEBI:57287"/>
        <dbReference type="ChEBI" id="CHEBI:57288"/>
        <dbReference type="ChEBI" id="CHEBI:58340"/>
        <dbReference type="EC" id="2.3.1.30"/>
    </reaction>
</comment>
<dbReference type="CDD" id="cd03354">
    <property type="entry name" value="LbH_SAT"/>
    <property type="match status" value="1"/>
</dbReference>
<dbReference type="PATRIC" id="fig|1053231.3.peg.5598"/>
<dbReference type="PIRSF" id="PIRSF000441">
    <property type="entry name" value="CysE"/>
    <property type="match status" value="1"/>
</dbReference>
<protein>
    <recommendedName>
        <fullName evidence="2 5">Serine acetyltransferase</fullName>
        <ecNumber evidence="5">2.3.1.30</ecNumber>
    </recommendedName>
</protein>
<dbReference type="InterPro" id="IPR011004">
    <property type="entry name" value="Trimer_LpxA-like_sf"/>
</dbReference>
<dbReference type="HOGENOM" id="CLU_051638_10_2_9"/>
<comment type="caution">
    <text evidence="6">The sequence shown here is derived from an EMBL/GenBank/DDBJ whole genome shotgun (WGS) entry which is preliminary data.</text>
</comment>
<evidence type="ECO:0000313" key="6">
    <source>
        <dbReference type="EMBL" id="EOP63412.1"/>
    </source>
</evidence>
<keyword evidence="3 5" id="KW-0808">Transferase</keyword>
<sequence length="179" mass="19357">MSKFNADLESFIGRSPRFFEVIKLLLINHSVQCTCFFRMQSFLYNKKVPILPSFIKWLNIFITGADIGISAKIGEGLNIRHTNGIVIGNGVVIGKNCTILHQVTLGERYGDGSDPLHAYPIVGDNVVISTGVKIIGGISIGNNVMIGANAVVVKDVPANNIAIGIPAVNKLKKIEEVIK</sequence>
<dbReference type="Gene3D" id="2.160.10.10">
    <property type="entry name" value="Hexapeptide repeat proteins"/>
    <property type="match status" value="1"/>
</dbReference>
<organism evidence="6 7">
    <name type="scientific">Bacillus cereus VD118</name>
    <dbReference type="NCBI Taxonomy" id="1053231"/>
    <lineage>
        <taxon>Bacteria</taxon>
        <taxon>Bacillati</taxon>
        <taxon>Bacillota</taxon>
        <taxon>Bacilli</taxon>
        <taxon>Bacillales</taxon>
        <taxon>Bacillaceae</taxon>
        <taxon>Bacillus</taxon>
        <taxon>Bacillus cereus group</taxon>
    </lineage>
</organism>
<dbReference type="GO" id="GO:0009001">
    <property type="term" value="F:serine O-acetyltransferase activity"/>
    <property type="evidence" value="ECO:0007669"/>
    <property type="project" value="UniProtKB-EC"/>
</dbReference>
<name>R8PXY5_BACCE</name>
<reference evidence="6 7" key="1">
    <citation type="submission" date="2012-12" db="EMBL/GenBank/DDBJ databases">
        <title>The Genome Sequence of Bacillus cereus VD118.</title>
        <authorList>
            <consortium name="The Broad Institute Genome Sequencing Platform"/>
            <consortium name="The Broad Institute Genome Sequencing Center for Infectious Disease"/>
            <person name="Feldgarden M."/>
            <person name="Van der Auwera G.A."/>
            <person name="Mahillon J."/>
            <person name="Duprez V."/>
            <person name="Timmery S."/>
            <person name="Mattelet C."/>
            <person name="Dierick K."/>
            <person name="Sun M."/>
            <person name="Yu Z."/>
            <person name="Zhu L."/>
            <person name="Hu X."/>
            <person name="Shank E.B."/>
            <person name="Swiecicka I."/>
            <person name="Hansen B.M."/>
            <person name="Andrup L."/>
            <person name="Walker B."/>
            <person name="Young S.K."/>
            <person name="Zeng Q."/>
            <person name="Gargeya S."/>
            <person name="Fitzgerald M."/>
            <person name="Haas B."/>
            <person name="Abouelleil A."/>
            <person name="Alvarado L."/>
            <person name="Arachchi H.M."/>
            <person name="Berlin A.M."/>
            <person name="Chapman S.B."/>
            <person name="Dewar J."/>
            <person name="Goldberg J."/>
            <person name="Griggs A."/>
            <person name="Gujja S."/>
            <person name="Hansen M."/>
            <person name="Howarth C."/>
            <person name="Imamovic A."/>
            <person name="Larimer J."/>
            <person name="McCowan C."/>
            <person name="Murphy C."/>
            <person name="Neiman D."/>
            <person name="Pearson M."/>
            <person name="Priest M."/>
            <person name="Roberts A."/>
            <person name="Saif S."/>
            <person name="Shea T."/>
            <person name="Sisk P."/>
            <person name="Sykes S."/>
            <person name="Wortman J."/>
            <person name="Nusbaum C."/>
            <person name="Birren B."/>
        </authorList>
    </citation>
    <scope>NUCLEOTIDE SEQUENCE [LARGE SCALE GENOMIC DNA]</scope>
    <source>
        <strain evidence="6 7">VD118</strain>
    </source>
</reference>
<dbReference type="EMBL" id="AHEZ01000066">
    <property type="protein sequence ID" value="EOP63412.1"/>
    <property type="molecule type" value="Genomic_DNA"/>
</dbReference>
<dbReference type="InterPro" id="IPR001451">
    <property type="entry name" value="Hexapep"/>
</dbReference>
<keyword evidence="4 5" id="KW-0012">Acyltransferase</keyword>
<evidence type="ECO:0000256" key="2">
    <source>
        <dbReference type="ARBA" id="ARBA00018522"/>
    </source>
</evidence>
<evidence type="ECO:0000256" key="1">
    <source>
        <dbReference type="ARBA" id="ARBA00007274"/>
    </source>
</evidence>
<dbReference type="PANTHER" id="PTHR42811">
    <property type="entry name" value="SERINE ACETYLTRANSFERASE"/>
    <property type="match status" value="1"/>
</dbReference>
<dbReference type="GO" id="GO:0005737">
    <property type="term" value="C:cytoplasm"/>
    <property type="evidence" value="ECO:0007669"/>
    <property type="project" value="InterPro"/>
</dbReference>
<dbReference type="InterPro" id="IPR005881">
    <property type="entry name" value="Ser_O-AcTrfase"/>
</dbReference>
<dbReference type="InterPro" id="IPR045304">
    <property type="entry name" value="LbH_SAT"/>
</dbReference>
<dbReference type="Pfam" id="PF00132">
    <property type="entry name" value="Hexapep"/>
    <property type="match status" value="1"/>
</dbReference>
<dbReference type="AlphaFoldDB" id="R8PXY5"/>
<dbReference type="GO" id="GO:0006535">
    <property type="term" value="P:cysteine biosynthetic process from serine"/>
    <property type="evidence" value="ECO:0007669"/>
    <property type="project" value="InterPro"/>
</dbReference>
<dbReference type="Proteomes" id="UP000014019">
    <property type="component" value="Unassembled WGS sequence"/>
</dbReference>
<comment type="similarity">
    <text evidence="1 5">Belongs to the transferase hexapeptide repeat family.</text>
</comment>
<accession>R8PXY5</accession>
<evidence type="ECO:0000313" key="7">
    <source>
        <dbReference type="Proteomes" id="UP000014019"/>
    </source>
</evidence>
<proteinExistence type="inferred from homology"/>
<dbReference type="EC" id="2.3.1.30" evidence="5"/>
<evidence type="ECO:0000256" key="5">
    <source>
        <dbReference type="PIRNR" id="PIRNR000441"/>
    </source>
</evidence>
<gene>
    <name evidence="6" type="ORF">IIQ_04119</name>
</gene>
<evidence type="ECO:0000256" key="4">
    <source>
        <dbReference type="ARBA" id="ARBA00023315"/>
    </source>
</evidence>